<name>A0AAW1UWH5_9CUCU</name>
<evidence type="ECO:0000256" key="3">
    <source>
        <dbReference type="ARBA" id="ARBA00014604"/>
    </source>
</evidence>
<dbReference type="PANTHER" id="PTHR13603:SF1">
    <property type="entry name" value="TRANSMEMBRANE PROTEIN 186"/>
    <property type="match status" value="1"/>
</dbReference>
<organism evidence="10 11">
    <name type="scientific">Henosepilachna vigintioctopunctata</name>
    <dbReference type="NCBI Taxonomy" id="420089"/>
    <lineage>
        <taxon>Eukaryota</taxon>
        <taxon>Metazoa</taxon>
        <taxon>Ecdysozoa</taxon>
        <taxon>Arthropoda</taxon>
        <taxon>Hexapoda</taxon>
        <taxon>Insecta</taxon>
        <taxon>Pterygota</taxon>
        <taxon>Neoptera</taxon>
        <taxon>Endopterygota</taxon>
        <taxon>Coleoptera</taxon>
        <taxon>Polyphaga</taxon>
        <taxon>Cucujiformia</taxon>
        <taxon>Coccinelloidea</taxon>
        <taxon>Coccinellidae</taxon>
        <taxon>Epilachninae</taxon>
        <taxon>Epilachnini</taxon>
        <taxon>Henosepilachna</taxon>
    </lineage>
</organism>
<evidence type="ECO:0000256" key="5">
    <source>
        <dbReference type="ARBA" id="ARBA00022792"/>
    </source>
</evidence>
<gene>
    <name evidence="10" type="ORF">WA026_010958</name>
</gene>
<sequence length="178" mass="20929">MILTWKWPQRIHGKHYLKLCRSLGSNEIKDLNSEKNLKHYECANNGYVTVYKFPYIKHAFVLSKLKKYQMYLTATGIPILSILAQQGIIVADAIPATIYYCVGMYTLFFTTSLMSRNLIGFIYFNKEKNQVKVAYLDFWGNRREKEMQLTDIIPLSESGRNYLTDYLYTPFQQFSDKE</sequence>
<evidence type="ECO:0000256" key="4">
    <source>
        <dbReference type="ARBA" id="ARBA00022692"/>
    </source>
</evidence>
<evidence type="ECO:0000313" key="10">
    <source>
        <dbReference type="EMBL" id="KAK9885463.1"/>
    </source>
</evidence>
<dbReference type="EMBL" id="JARQZJ010000095">
    <property type="protein sequence ID" value="KAK9885463.1"/>
    <property type="molecule type" value="Genomic_DNA"/>
</dbReference>
<evidence type="ECO:0000313" key="11">
    <source>
        <dbReference type="Proteomes" id="UP001431783"/>
    </source>
</evidence>
<keyword evidence="7" id="KW-0496">Mitochondrion</keyword>
<comment type="similarity">
    <text evidence="2">Belongs to the TMEM186 family.</text>
</comment>
<protein>
    <recommendedName>
        <fullName evidence="3">Transmembrane protein 186</fullName>
    </recommendedName>
</protein>
<keyword evidence="8 9" id="KW-0472">Membrane</keyword>
<dbReference type="Proteomes" id="UP001431783">
    <property type="component" value="Unassembled WGS sequence"/>
</dbReference>
<reference evidence="10 11" key="1">
    <citation type="submission" date="2023-03" db="EMBL/GenBank/DDBJ databases">
        <title>Genome insight into feeding habits of ladybird beetles.</title>
        <authorList>
            <person name="Li H.-S."/>
            <person name="Huang Y.-H."/>
            <person name="Pang H."/>
        </authorList>
    </citation>
    <scope>NUCLEOTIDE SEQUENCE [LARGE SCALE GENOMIC DNA]</scope>
    <source>
        <strain evidence="10">SYSU_2023b</strain>
        <tissue evidence="10">Whole body</tissue>
    </source>
</reference>
<feature type="non-terminal residue" evidence="10">
    <location>
        <position position="178"/>
    </location>
</feature>
<dbReference type="GO" id="GO:0005743">
    <property type="term" value="C:mitochondrial inner membrane"/>
    <property type="evidence" value="ECO:0007669"/>
    <property type="project" value="UniProtKB-SubCell"/>
</dbReference>
<comment type="subcellular location">
    <subcellularLocation>
        <location evidence="1">Mitochondrion inner membrane</location>
        <topology evidence="1">Multi-pass membrane protein</topology>
    </subcellularLocation>
</comment>
<evidence type="ECO:0000256" key="2">
    <source>
        <dbReference type="ARBA" id="ARBA00007020"/>
    </source>
</evidence>
<feature type="transmembrane region" description="Helical" evidence="9">
    <location>
        <begin position="97"/>
        <end position="124"/>
    </location>
</feature>
<feature type="transmembrane region" description="Helical" evidence="9">
    <location>
        <begin position="70"/>
        <end position="91"/>
    </location>
</feature>
<evidence type="ECO:0000256" key="1">
    <source>
        <dbReference type="ARBA" id="ARBA00004448"/>
    </source>
</evidence>
<keyword evidence="11" id="KW-1185">Reference proteome</keyword>
<dbReference type="AlphaFoldDB" id="A0AAW1UWH5"/>
<keyword evidence="6 9" id="KW-1133">Transmembrane helix</keyword>
<comment type="caution">
    <text evidence="10">The sequence shown here is derived from an EMBL/GenBank/DDBJ whole genome shotgun (WGS) entry which is preliminary data.</text>
</comment>
<evidence type="ECO:0000256" key="9">
    <source>
        <dbReference type="SAM" id="Phobius"/>
    </source>
</evidence>
<evidence type="ECO:0000256" key="8">
    <source>
        <dbReference type="ARBA" id="ARBA00023136"/>
    </source>
</evidence>
<dbReference type="PANTHER" id="PTHR13603">
    <property type="entry name" value="TRANSMEMBRANE PROTEIN 186"/>
    <property type="match status" value="1"/>
</dbReference>
<accession>A0AAW1UWH5</accession>
<dbReference type="InterPro" id="IPR026571">
    <property type="entry name" value="Tmem186"/>
</dbReference>
<keyword evidence="5" id="KW-0999">Mitochondrion inner membrane</keyword>
<evidence type="ECO:0000256" key="6">
    <source>
        <dbReference type="ARBA" id="ARBA00022989"/>
    </source>
</evidence>
<evidence type="ECO:0000256" key="7">
    <source>
        <dbReference type="ARBA" id="ARBA00023128"/>
    </source>
</evidence>
<proteinExistence type="inferred from homology"/>
<keyword evidence="4 9" id="KW-0812">Transmembrane</keyword>